<accession>A0A2T3WCT0</accession>
<proteinExistence type="predicted"/>
<organism evidence="1 2">
    <name type="scientific">Deinococcus arcticus</name>
    <dbReference type="NCBI Taxonomy" id="2136176"/>
    <lineage>
        <taxon>Bacteria</taxon>
        <taxon>Thermotogati</taxon>
        <taxon>Deinococcota</taxon>
        <taxon>Deinococci</taxon>
        <taxon>Deinococcales</taxon>
        <taxon>Deinococcaceae</taxon>
        <taxon>Deinococcus</taxon>
    </lineage>
</organism>
<dbReference type="AlphaFoldDB" id="A0A2T3WCT0"/>
<dbReference type="Proteomes" id="UP000240317">
    <property type="component" value="Unassembled WGS sequence"/>
</dbReference>
<reference evidence="1 2" key="1">
    <citation type="submission" date="2018-03" db="EMBL/GenBank/DDBJ databases">
        <title>Draft genome of Deinococcus sp. OD32.</title>
        <authorList>
            <person name="Wang X.-P."/>
            <person name="Du Z.-J."/>
        </authorList>
    </citation>
    <scope>NUCLEOTIDE SEQUENCE [LARGE SCALE GENOMIC DNA]</scope>
    <source>
        <strain evidence="1 2">OD32</strain>
    </source>
</reference>
<comment type="caution">
    <text evidence="1">The sequence shown here is derived from an EMBL/GenBank/DDBJ whole genome shotgun (WGS) entry which is preliminary data.</text>
</comment>
<keyword evidence="2" id="KW-1185">Reference proteome</keyword>
<evidence type="ECO:0000313" key="1">
    <source>
        <dbReference type="EMBL" id="PTA69614.1"/>
    </source>
</evidence>
<sequence>MKFTPEEQLLLKQSCYGDARLEEWLLATLQVGPGEYGFSARSGYFPEDQIPLYERVWSQIWHQGTIYPATLVAVPVWCEMIRRFPALYHGELYVLLTLIECSRTEGNTCPAPLAVSAEVILKYKQALAGLAQTLPAQLAQADDTTPEGLSHVQALLALLAFGQGKEYAGHLCWGTQTTNADLSLTSSLCAFEARSGRTALSEQLKARRRGGP</sequence>
<gene>
    <name evidence="1" type="ORF">C8263_00895</name>
</gene>
<evidence type="ECO:0000313" key="2">
    <source>
        <dbReference type="Proteomes" id="UP000240317"/>
    </source>
</evidence>
<protein>
    <submittedName>
        <fullName evidence="1">Uncharacterized protein</fullName>
    </submittedName>
</protein>
<dbReference type="EMBL" id="PYSV01000001">
    <property type="protein sequence ID" value="PTA69614.1"/>
    <property type="molecule type" value="Genomic_DNA"/>
</dbReference>
<dbReference type="RefSeq" id="WP_107136208.1">
    <property type="nucleotide sequence ID" value="NZ_PYSV01000001.1"/>
</dbReference>
<dbReference type="OrthoDB" id="73550at2"/>
<name>A0A2T3WCT0_9DEIO</name>